<name>A0A4U8VUE2_9NOCA</name>
<keyword evidence="1" id="KW-0812">Transmembrane</keyword>
<dbReference type="RefSeq" id="WP_130915927.1">
    <property type="nucleotide sequence ID" value="NZ_LR215973.1"/>
</dbReference>
<dbReference type="AlphaFoldDB" id="A0A4U8VUE2"/>
<evidence type="ECO:0000256" key="1">
    <source>
        <dbReference type="SAM" id="Phobius"/>
    </source>
</evidence>
<sequence>MDETARHGRRVAGKGRLRVACAWAGLALGTMLAFAALVDAEVAVVLVFGPLAAWCGWLLITWDRAEDLAAEAAGRADRDQQLQRMLRRPEGR</sequence>
<feature type="transmembrane region" description="Helical" evidence="1">
    <location>
        <begin position="43"/>
        <end position="60"/>
    </location>
</feature>
<accession>A0A4U8VUE2</accession>
<proteinExistence type="predicted"/>
<evidence type="ECO:0000313" key="2">
    <source>
        <dbReference type="EMBL" id="VFA96902.1"/>
    </source>
</evidence>
<protein>
    <submittedName>
        <fullName evidence="2">Uncharacterized protein</fullName>
    </submittedName>
</protein>
<organism evidence="2 3">
    <name type="scientific">Nocardia cyriacigeorgica</name>
    <dbReference type="NCBI Taxonomy" id="135487"/>
    <lineage>
        <taxon>Bacteria</taxon>
        <taxon>Bacillati</taxon>
        <taxon>Actinomycetota</taxon>
        <taxon>Actinomycetes</taxon>
        <taxon>Mycobacteriales</taxon>
        <taxon>Nocardiaceae</taxon>
        <taxon>Nocardia</taxon>
    </lineage>
</organism>
<dbReference type="Proteomes" id="UP000290439">
    <property type="component" value="Chromosome"/>
</dbReference>
<keyword evidence="1" id="KW-1133">Transmembrane helix</keyword>
<keyword evidence="1" id="KW-0472">Membrane</keyword>
<feature type="transmembrane region" description="Helical" evidence="1">
    <location>
        <begin position="20"/>
        <end position="37"/>
    </location>
</feature>
<reference evidence="2 3" key="1">
    <citation type="submission" date="2019-02" db="EMBL/GenBank/DDBJ databases">
        <authorList>
            <consortium name="Pathogen Informatics"/>
        </authorList>
    </citation>
    <scope>NUCLEOTIDE SEQUENCE [LARGE SCALE GENOMIC DNA]</scope>
    <source>
        <strain evidence="2 3">3012STDY6756504</strain>
    </source>
</reference>
<gene>
    <name evidence="2" type="ORF">NCTC10797_00657</name>
</gene>
<evidence type="ECO:0000313" key="3">
    <source>
        <dbReference type="Proteomes" id="UP000290439"/>
    </source>
</evidence>
<dbReference type="EMBL" id="LR215973">
    <property type="protein sequence ID" value="VFA96902.1"/>
    <property type="molecule type" value="Genomic_DNA"/>
</dbReference>